<dbReference type="PROSITE" id="PS50112">
    <property type="entry name" value="PAS"/>
    <property type="match status" value="1"/>
</dbReference>
<dbReference type="InterPro" id="IPR036097">
    <property type="entry name" value="HisK_dim/P_sf"/>
</dbReference>
<evidence type="ECO:0000256" key="1">
    <source>
        <dbReference type="ARBA" id="ARBA00000085"/>
    </source>
</evidence>
<accession>A0A0F9R9M6</accession>
<dbReference type="NCBIfam" id="TIGR00229">
    <property type="entry name" value="sensory_box"/>
    <property type="match status" value="2"/>
</dbReference>
<dbReference type="PROSITE" id="PS50109">
    <property type="entry name" value="HIS_KIN"/>
    <property type="match status" value="1"/>
</dbReference>
<dbReference type="PRINTS" id="PR00344">
    <property type="entry name" value="BCTRLSENSOR"/>
</dbReference>
<dbReference type="SUPFAM" id="SSF55785">
    <property type="entry name" value="PYP-like sensor domain (PAS domain)"/>
    <property type="match status" value="2"/>
</dbReference>
<feature type="domain" description="PAS" evidence="7">
    <location>
        <begin position="148"/>
        <end position="191"/>
    </location>
</feature>
<dbReference type="Pfam" id="PF13426">
    <property type="entry name" value="PAS_9"/>
    <property type="match status" value="2"/>
</dbReference>
<dbReference type="AlphaFoldDB" id="A0A0F9R9M6"/>
<dbReference type="InterPro" id="IPR035965">
    <property type="entry name" value="PAS-like_dom_sf"/>
</dbReference>
<dbReference type="EC" id="2.7.13.3" evidence="2"/>
<dbReference type="SMART" id="SM00387">
    <property type="entry name" value="HATPase_c"/>
    <property type="match status" value="1"/>
</dbReference>
<dbReference type="Gene3D" id="3.30.565.10">
    <property type="entry name" value="Histidine kinase-like ATPase, C-terminal domain"/>
    <property type="match status" value="1"/>
</dbReference>
<reference evidence="9" key="1">
    <citation type="journal article" date="2015" name="Nature">
        <title>Complex archaea that bridge the gap between prokaryotes and eukaryotes.</title>
        <authorList>
            <person name="Spang A."/>
            <person name="Saw J.H."/>
            <person name="Jorgensen S.L."/>
            <person name="Zaremba-Niedzwiedzka K."/>
            <person name="Martijn J."/>
            <person name="Lind A.E."/>
            <person name="van Eijk R."/>
            <person name="Schleper C."/>
            <person name="Guy L."/>
            <person name="Ettema T.J."/>
        </authorList>
    </citation>
    <scope>NUCLEOTIDE SEQUENCE</scope>
</reference>
<dbReference type="PANTHER" id="PTHR43304:SF1">
    <property type="entry name" value="PAC DOMAIN-CONTAINING PROTEIN"/>
    <property type="match status" value="1"/>
</dbReference>
<dbReference type="InterPro" id="IPR000014">
    <property type="entry name" value="PAS"/>
</dbReference>
<dbReference type="Pfam" id="PF02518">
    <property type="entry name" value="HATPase_c"/>
    <property type="match status" value="1"/>
</dbReference>
<comment type="caution">
    <text evidence="9">The sequence shown here is derived from an EMBL/GenBank/DDBJ whole genome shotgun (WGS) entry which is preliminary data.</text>
</comment>
<evidence type="ECO:0000256" key="5">
    <source>
        <dbReference type="ARBA" id="ARBA00022777"/>
    </source>
</evidence>
<evidence type="ECO:0000256" key="4">
    <source>
        <dbReference type="ARBA" id="ARBA00022679"/>
    </source>
</evidence>
<gene>
    <name evidence="9" type="ORF">LCGC14_0604520</name>
</gene>
<evidence type="ECO:0000259" key="8">
    <source>
        <dbReference type="PROSITE" id="PS50113"/>
    </source>
</evidence>
<comment type="catalytic activity">
    <reaction evidence="1">
        <text>ATP + protein L-histidine = ADP + protein N-phospho-L-histidine.</text>
        <dbReference type="EC" id="2.7.13.3"/>
    </reaction>
</comment>
<dbReference type="Pfam" id="PF00512">
    <property type="entry name" value="HisKA"/>
    <property type="match status" value="1"/>
</dbReference>
<dbReference type="Gene3D" id="3.30.450.20">
    <property type="entry name" value="PAS domain"/>
    <property type="match status" value="2"/>
</dbReference>
<evidence type="ECO:0000313" key="9">
    <source>
        <dbReference type="EMBL" id="KKN53215.1"/>
    </source>
</evidence>
<dbReference type="SMART" id="SM00091">
    <property type="entry name" value="PAS"/>
    <property type="match status" value="2"/>
</dbReference>
<organism evidence="9">
    <name type="scientific">marine sediment metagenome</name>
    <dbReference type="NCBI Taxonomy" id="412755"/>
    <lineage>
        <taxon>unclassified sequences</taxon>
        <taxon>metagenomes</taxon>
        <taxon>ecological metagenomes</taxon>
    </lineage>
</organism>
<sequence length="505" mass="58336">MLKTKIISGKQLLLSSNKDIGDNEVNTLKILTNLDIGYIKVDNEGIITKHNLTYPKIFGYDSSADLVGTKTLDYWLNPEEKEKIRRKLYKNGIVKKYIATAKRLDGKKIFLQINFQLNKNFNGNPISSERTFIDVTQRIMTEQRLKESGEKYRRLFESSTDGIVSTDMEGRLIDFNKAFLEMLGYSKEELLQLNFRDITPSKWHEMDDNLLFKQLSEGKGRGVYEKEYIRKDGTIFPINIRFWILNDEQGDPNIMWAIVRDITSWKTIDDERKELSELKTEFLRRASHELKTPLISIKGFSELILSSYKEELNPEVISNLTEIIKGCRRLQTIINDLLHASRLETIDPKPRLEEEDLTFLIKYCVNELKSVIVKRRHSVNLEVHDSLIARFEKEEIHDVISNLLINAIKYTPPNGKINIKMELLEDTVIISVSDNGIGFNQYQKNSIFKQFGKIERYGQGLDLGIDGTGLGLYISKRIVESHGGKIWMESEGINQGSTFYFSIPL</sequence>
<dbReference type="SMR" id="A0A0F9R9M6"/>
<dbReference type="PROSITE" id="PS50113">
    <property type="entry name" value="PAC"/>
    <property type="match status" value="1"/>
</dbReference>
<dbReference type="SUPFAM" id="SSF55874">
    <property type="entry name" value="ATPase domain of HSP90 chaperone/DNA topoisomerase II/histidine kinase"/>
    <property type="match status" value="1"/>
</dbReference>
<keyword evidence="5" id="KW-0418">Kinase</keyword>
<feature type="domain" description="PAC" evidence="8">
    <location>
        <begin position="222"/>
        <end position="274"/>
    </location>
</feature>
<dbReference type="CDD" id="cd00075">
    <property type="entry name" value="HATPase"/>
    <property type="match status" value="1"/>
</dbReference>
<dbReference type="InterPro" id="IPR052162">
    <property type="entry name" value="Sensor_kinase/Photoreceptor"/>
</dbReference>
<proteinExistence type="predicted"/>
<evidence type="ECO:0000259" key="7">
    <source>
        <dbReference type="PROSITE" id="PS50112"/>
    </source>
</evidence>
<evidence type="ECO:0000256" key="2">
    <source>
        <dbReference type="ARBA" id="ARBA00012438"/>
    </source>
</evidence>
<keyword evidence="4" id="KW-0808">Transferase</keyword>
<dbReference type="InterPro" id="IPR004358">
    <property type="entry name" value="Sig_transdc_His_kin-like_C"/>
</dbReference>
<dbReference type="InterPro" id="IPR036890">
    <property type="entry name" value="HATPase_C_sf"/>
</dbReference>
<name>A0A0F9R9M6_9ZZZZ</name>
<keyword evidence="3" id="KW-0597">Phosphoprotein</keyword>
<feature type="domain" description="Histidine kinase" evidence="6">
    <location>
        <begin position="285"/>
        <end position="505"/>
    </location>
</feature>
<dbReference type="EMBL" id="LAZR01000982">
    <property type="protein sequence ID" value="KKN53215.1"/>
    <property type="molecule type" value="Genomic_DNA"/>
</dbReference>
<dbReference type="InterPro" id="IPR003594">
    <property type="entry name" value="HATPase_dom"/>
</dbReference>
<dbReference type="SMART" id="SM00388">
    <property type="entry name" value="HisKA"/>
    <property type="match status" value="1"/>
</dbReference>
<dbReference type="CDD" id="cd00130">
    <property type="entry name" value="PAS"/>
    <property type="match status" value="2"/>
</dbReference>
<dbReference type="InterPro" id="IPR003661">
    <property type="entry name" value="HisK_dim/P_dom"/>
</dbReference>
<dbReference type="FunFam" id="3.30.565.10:FF:000006">
    <property type="entry name" value="Sensor histidine kinase WalK"/>
    <property type="match status" value="1"/>
</dbReference>
<dbReference type="Gene3D" id="1.10.287.130">
    <property type="match status" value="1"/>
</dbReference>
<dbReference type="PANTHER" id="PTHR43304">
    <property type="entry name" value="PHYTOCHROME-LIKE PROTEIN CPH1"/>
    <property type="match status" value="1"/>
</dbReference>
<protein>
    <recommendedName>
        <fullName evidence="2">histidine kinase</fullName>
        <ecNumber evidence="2">2.7.13.3</ecNumber>
    </recommendedName>
</protein>
<dbReference type="CDD" id="cd00082">
    <property type="entry name" value="HisKA"/>
    <property type="match status" value="1"/>
</dbReference>
<dbReference type="InterPro" id="IPR005467">
    <property type="entry name" value="His_kinase_dom"/>
</dbReference>
<evidence type="ECO:0000259" key="6">
    <source>
        <dbReference type="PROSITE" id="PS50109"/>
    </source>
</evidence>
<dbReference type="InterPro" id="IPR000700">
    <property type="entry name" value="PAS-assoc_C"/>
</dbReference>
<evidence type="ECO:0000256" key="3">
    <source>
        <dbReference type="ARBA" id="ARBA00022553"/>
    </source>
</evidence>
<dbReference type="GO" id="GO:0000155">
    <property type="term" value="F:phosphorelay sensor kinase activity"/>
    <property type="evidence" value="ECO:0007669"/>
    <property type="project" value="InterPro"/>
</dbReference>
<dbReference type="SUPFAM" id="SSF47384">
    <property type="entry name" value="Homodimeric domain of signal transducing histidine kinase"/>
    <property type="match status" value="1"/>
</dbReference>